<comment type="cofactor">
    <cofactor evidence="1">
        <name>Mg(2+)</name>
        <dbReference type="ChEBI" id="CHEBI:18420"/>
    </cofactor>
</comment>
<evidence type="ECO:0000256" key="3">
    <source>
        <dbReference type="ARBA" id="ARBA00022842"/>
    </source>
</evidence>
<gene>
    <name evidence="6" type="ORF">CUMW_265570</name>
</gene>
<evidence type="ECO:0000313" key="7">
    <source>
        <dbReference type="Proteomes" id="UP000236630"/>
    </source>
</evidence>
<dbReference type="SUPFAM" id="SSF48576">
    <property type="entry name" value="Terpenoid synthases"/>
    <property type="match status" value="2"/>
</dbReference>
<dbReference type="Proteomes" id="UP000236630">
    <property type="component" value="Unassembled WGS sequence"/>
</dbReference>
<evidence type="ECO:0000313" key="6">
    <source>
        <dbReference type="EMBL" id="GAY68625.1"/>
    </source>
</evidence>
<sequence>MQRLETRWFTDVCKIGPNTKSFLLELAKLDFNIVQAARQEDLKYVSKADIRKAYLVEAWYNNDYMPTLQEYLENACISISAHAIWEYHRGEAREDILDLIAETWNQMNSDRFGNVHCFSDVFVGITMNSARIALCILSSNVNGPVPLITRVQYRMAASTTTIKPADQSFIRRSADYGPTIWSFDYIQSLDSKYNGESYARQLEKLKEQVRAMLQRDDKVVDLDPLHQLELIDNLHRLGVSYHFEDEIKRTLERICNKNTEKSLYNVALKFRILRQYGYDTSGSFKSSSHGDDCKGMLALYEAAYLLVEGESNIFRDAISFTTAYLKEWVAKHDNNKHHNEYLCTLVNHALELPLHWRTRRLEARWFIDVYQSGPNTNPILLDLAKLDFNIVQAVHQEDIKYASRWWKKTGLGERLNFARDRIMENFFWTVGVIFEPNFGYCRRMSTMVNALITTIDDVYDVYGTLDELELFTDAVERWDATTIEQLPDYMKLCFHALHNSINEMAFDALRDQGVGMVISYLKKAWADICKTYLVEAKWYNNGYIPTLQEYMENAWISISAPVILVHAYTYTANPITKEGLEFVKDYPNIIRWSSIILRLADDLGTSSDELKRGDVHKSIQCYMHEAGVSEREAREHIHDLIAQTWMKMNSDRFGNPHFVSDVFVGIAMNLARMSQCMYQFGDGHGHGVQEITKARTVLSNMENFHSKLIAMNLTRMTHCRYQFRDEHDVQENTNDRVLSLFIDPIP</sequence>
<dbReference type="InterPro" id="IPR044814">
    <property type="entry name" value="Terpene_cyclase_plant_C1"/>
</dbReference>
<dbReference type="FunFam" id="1.10.600.10:FF:000007">
    <property type="entry name" value="Isoprene synthase, chloroplastic"/>
    <property type="match status" value="1"/>
</dbReference>
<proteinExistence type="predicted"/>
<dbReference type="SFLD" id="SFLDG01019">
    <property type="entry name" value="Terpene_Cyclase_Like_1_C_Termi"/>
    <property type="match status" value="1"/>
</dbReference>
<feature type="domain" description="Terpene synthase metal-binding" evidence="5">
    <location>
        <begin position="407"/>
        <end position="646"/>
    </location>
</feature>
<dbReference type="SFLD" id="SFLDS00005">
    <property type="entry name" value="Isoprenoid_Synthase_Type_I"/>
    <property type="match status" value="1"/>
</dbReference>
<dbReference type="InterPro" id="IPR008949">
    <property type="entry name" value="Isoprenoid_synthase_dom_sf"/>
</dbReference>
<dbReference type="InterPro" id="IPR050148">
    <property type="entry name" value="Terpene_synthase-like"/>
</dbReference>
<dbReference type="STRING" id="55188.A0A2H5QWE7"/>
<dbReference type="InterPro" id="IPR008930">
    <property type="entry name" value="Terpenoid_cyclase/PrenylTrfase"/>
</dbReference>
<dbReference type="AlphaFoldDB" id="A0A2H5QWE7"/>
<keyword evidence="2" id="KW-0479">Metal-binding</keyword>
<dbReference type="Gene3D" id="1.10.600.10">
    <property type="entry name" value="Farnesyl Diphosphate Synthase"/>
    <property type="match status" value="2"/>
</dbReference>
<dbReference type="Pfam" id="PF01397">
    <property type="entry name" value="Terpene_synth"/>
    <property type="match status" value="1"/>
</dbReference>
<evidence type="ECO:0008006" key="8">
    <source>
        <dbReference type="Google" id="ProtNLM"/>
    </source>
</evidence>
<dbReference type="GO" id="GO:0000287">
    <property type="term" value="F:magnesium ion binding"/>
    <property type="evidence" value="ECO:0007669"/>
    <property type="project" value="InterPro"/>
</dbReference>
<dbReference type="InterPro" id="IPR001906">
    <property type="entry name" value="Terpene_synth_N"/>
</dbReference>
<organism evidence="6 7">
    <name type="scientific">Citrus unshiu</name>
    <name type="common">Satsuma mandarin</name>
    <name type="synonym">Citrus nobilis var. unshiu</name>
    <dbReference type="NCBI Taxonomy" id="55188"/>
    <lineage>
        <taxon>Eukaryota</taxon>
        <taxon>Viridiplantae</taxon>
        <taxon>Streptophyta</taxon>
        <taxon>Embryophyta</taxon>
        <taxon>Tracheophyta</taxon>
        <taxon>Spermatophyta</taxon>
        <taxon>Magnoliopsida</taxon>
        <taxon>eudicotyledons</taxon>
        <taxon>Gunneridae</taxon>
        <taxon>Pentapetalae</taxon>
        <taxon>rosids</taxon>
        <taxon>malvids</taxon>
        <taxon>Sapindales</taxon>
        <taxon>Rutaceae</taxon>
        <taxon>Aurantioideae</taxon>
        <taxon>Citrus</taxon>
    </lineage>
</organism>
<dbReference type="CDD" id="cd00684">
    <property type="entry name" value="Terpene_cyclase_plant_C1"/>
    <property type="match status" value="1"/>
</dbReference>
<keyword evidence="3" id="KW-0460">Magnesium</keyword>
<evidence type="ECO:0000259" key="5">
    <source>
        <dbReference type="Pfam" id="PF03936"/>
    </source>
</evidence>
<feature type="domain" description="Terpene synthase metal-binding" evidence="5">
    <location>
        <begin position="42"/>
        <end position="84"/>
    </location>
</feature>
<dbReference type="PANTHER" id="PTHR31225">
    <property type="entry name" value="OS04G0344100 PROTEIN-RELATED"/>
    <property type="match status" value="1"/>
</dbReference>
<evidence type="ECO:0000259" key="4">
    <source>
        <dbReference type="Pfam" id="PF01397"/>
    </source>
</evidence>
<reference evidence="6 7" key="1">
    <citation type="journal article" date="2017" name="Front. Genet.">
        <title>Draft sequencing of the heterozygous diploid genome of Satsuma (Citrus unshiu Marc.) using a hybrid assembly approach.</title>
        <authorList>
            <person name="Shimizu T."/>
            <person name="Tanizawa Y."/>
            <person name="Mochizuki T."/>
            <person name="Nagasaki H."/>
            <person name="Yoshioka T."/>
            <person name="Toyoda A."/>
            <person name="Fujiyama A."/>
            <person name="Kaminuma E."/>
            <person name="Nakamura Y."/>
        </authorList>
    </citation>
    <scope>NUCLEOTIDE SEQUENCE [LARGE SCALE GENOMIC DNA]</scope>
    <source>
        <strain evidence="7">cv. Miyagawa wase</strain>
    </source>
</reference>
<protein>
    <recommendedName>
        <fullName evidence="8">(+)-delta-cadinene synthase</fullName>
    </recommendedName>
</protein>
<dbReference type="EMBL" id="BDQV01000932">
    <property type="protein sequence ID" value="GAY68625.1"/>
    <property type="molecule type" value="Genomic_DNA"/>
</dbReference>
<dbReference type="PANTHER" id="PTHR31225:SF9">
    <property type="entry name" value="TERPENE SYNTHASE 10"/>
    <property type="match status" value="1"/>
</dbReference>
<dbReference type="GO" id="GO:0010333">
    <property type="term" value="F:terpene synthase activity"/>
    <property type="evidence" value="ECO:0007669"/>
    <property type="project" value="InterPro"/>
</dbReference>
<evidence type="ECO:0000256" key="2">
    <source>
        <dbReference type="ARBA" id="ARBA00022723"/>
    </source>
</evidence>
<keyword evidence="7" id="KW-1185">Reference proteome</keyword>
<evidence type="ECO:0000256" key="1">
    <source>
        <dbReference type="ARBA" id="ARBA00001946"/>
    </source>
</evidence>
<feature type="domain" description="Terpene synthase N-terminal" evidence="4">
    <location>
        <begin position="181"/>
        <end position="350"/>
    </location>
</feature>
<dbReference type="InterPro" id="IPR005630">
    <property type="entry name" value="Terpene_synthase_metal-bd"/>
</dbReference>
<dbReference type="GO" id="GO:0016102">
    <property type="term" value="P:diterpenoid biosynthetic process"/>
    <property type="evidence" value="ECO:0007669"/>
    <property type="project" value="InterPro"/>
</dbReference>
<dbReference type="InterPro" id="IPR036965">
    <property type="entry name" value="Terpene_synth_N_sf"/>
</dbReference>
<name>A0A2H5QWE7_CITUN</name>
<dbReference type="Pfam" id="PF03936">
    <property type="entry name" value="Terpene_synth_C"/>
    <property type="match status" value="2"/>
</dbReference>
<dbReference type="Gene3D" id="1.50.10.130">
    <property type="entry name" value="Terpene synthase, N-terminal domain"/>
    <property type="match status" value="1"/>
</dbReference>
<dbReference type="SUPFAM" id="SSF48239">
    <property type="entry name" value="Terpenoid cyclases/Protein prenyltransferases"/>
    <property type="match status" value="1"/>
</dbReference>
<dbReference type="InterPro" id="IPR034741">
    <property type="entry name" value="Terpene_cyclase-like_1_C"/>
</dbReference>
<accession>A0A2H5QWE7</accession>
<comment type="caution">
    <text evidence="6">The sequence shown here is derived from an EMBL/GenBank/DDBJ whole genome shotgun (WGS) entry which is preliminary data.</text>
</comment>